<keyword evidence="3 10" id="KW-0328">Glycosyltransferase</keyword>
<dbReference type="NCBIfam" id="TIGR01133">
    <property type="entry name" value="murG"/>
    <property type="match status" value="1"/>
</dbReference>
<feature type="domain" description="Glycosyltransferase family 28 N-terminal" evidence="11">
    <location>
        <begin position="3"/>
        <end position="142"/>
    </location>
</feature>
<keyword evidence="9 10" id="KW-0961">Cell wall biogenesis/degradation</keyword>
<dbReference type="EMBL" id="PUFI01000014">
    <property type="protein sequence ID" value="TDG68110.1"/>
    <property type="molecule type" value="Genomic_DNA"/>
</dbReference>
<dbReference type="UniPathway" id="UPA00219"/>
<evidence type="ECO:0000256" key="7">
    <source>
        <dbReference type="ARBA" id="ARBA00023136"/>
    </source>
</evidence>
<dbReference type="RefSeq" id="WP_133264404.1">
    <property type="nucleotide sequence ID" value="NZ_JAGYGP010000001.1"/>
</dbReference>
<evidence type="ECO:0000259" key="11">
    <source>
        <dbReference type="Pfam" id="PF03033"/>
    </source>
</evidence>
<dbReference type="EC" id="2.4.1.227" evidence="10"/>
<evidence type="ECO:0000256" key="9">
    <source>
        <dbReference type="ARBA" id="ARBA00023316"/>
    </source>
</evidence>
<keyword evidence="1 10" id="KW-1003">Cell membrane</keyword>
<evidence type="ECO:0000256" key="6">
    <source>
        <dbReference type="ARBA" id="ARBA00022984"/>
    </source>
</evidence>
<evidence type="ECO:0000313" key="14">
    <source>
        <dbReference type="Proteomes" id="UP000295681"/>
    </source>
</evidence>
<dbReference type="PANTHER" id="PTHR21015">
    <property type="entry name" value="UDP-N-ACETYLGLUCOSAMINE--N-ACETYLMURAMYL-(PENTAPEPTIDE) PYROPHOSPHORYL-UNDECAPRENOL N-ACETYLGLUCOSAMINE TRANSFERASE 1"/>
    <property type="match status" value="1"/>
</dbReference>
<dbReference type="Pfam" id="PF03033">
    <property type="entry name" value="Glyco_transf_28"/>
    <property type="match status" value="1"/>
</dbReference>
<comment type="subcellular location">
    <subcellularLocation>
        <location evidence="10">Cell membrane</location>
        <topology evidence="10">Peripheral membrane protein</topology>
        <orientation evidence="10">Cytoplasmic side</orientation>
    </subcellularLocation>
</comment>
<feature type="binding site" evidence="10">
    <location>
        <position position="195"/>
    </location>
    <ligand>
        <name>UDP-N-acetyl-alpha-D-glucosamine</name>
        <dbReference type="ChEBI" id="CHEBI:57705"/>
    </ligand>
</feature>
<proteinExistence type="inferred from homology"/>
<comment type="similarity">
    <text evidence="10">Belongs to the glycosyltransferase 28 family. MurG subfamily.</text>
</comment>
<keyword evidence="4 10" id="KW-0808">Transferase</keyword>
<evidence type="ECO:0000256" key="10">
    <source>
        <dbReference type="HAMAP-Rule" id="MF_00033"/>
    </source>
</evidence>
<dbReference type="GO" id="GO:0008360">
    <property type="term" value="P:regulation of cell shape"/>
    <property type="evidence" value="ECO:0007669"/>
    <property type="project" value="UniProtKB-KW"/>
</dbReference>
<dbReference type="InterPro" id="IPR007235">
    <property type="entry name" value="Glyco_trans_28_C"/>
</dbReference>
<evidence type="ECO:0000313" key="13">
    <source>
        <dbReference type="EMBL" id="TDG68110.1"/>
    </source>
</evidence>
<evidence type="ECO:0000256" key="2">
    <source>
        <dbReference type="ARBA" id="ARBA00022618"/>
    </source>
</evidence>
<dbReference type="Proteomes" id="UP000295681">
    <property type="component" value="Unassembled WGS sequence"/>
</dbReference>
<evidence type="ECO:0000256" key="5">
    <source>
        <dbReference type="ARBA" id="ARBA00022960"/>
    </source>
</evidence>
<feature type="binding site" evidence="10">
    <location>
        <begin position="10"/>
        <end position="12"/>
    </location>
    <ligand>
        <name>UDP-N-acetyl-alpha-D-glucosamine</name>
        <dbReference type="ChEBI" id="CHEBI:57705"/>
    </ligand>
</feature>
<dbReference type="Pfam" id="PF04101">
    <property type="entry name" value="Glyco_tran_28_C"/>
    <property type="match status" value="1"/>
</dbReference>
<name>A0A4R5N901_9LACO</name>
<dbReference type="GO" id="GO:0005886">
    <property type="term" value="C:plasma membrane"/>
    <property type="evidence" value="ECO:0007669"/>
    <property type="project" value="UniProtKB-SubCell"/>
</dbReference>
<organism evidence="13 14">
    <name type="scientific">Leuconostoc fallax</name>
    <dbReference type="NCBI Taxonomy" id="1251"/>
    <lineage>
        <taxon>Bacteria</taxon>
        <taxon>Bacillati</taxon>
        <taxon>Bacillota</taxon>
        <taxon>Bacilli</taxon>
        <taxon>Lactobacillales</taxon>
        <taxon>Lactobacillaceae</taxon>
        <taxon>Leuconostoc</taxon>
    </lineage>
</organism>
<dbReference type="AlphaFoldDB" id="A0A4R5N901"/>
<evidence type="ECO:0000259" key="12">
    <source>
        <dbReference type="Pfam" id="PF04101"/>
    </source>
</evidence>
<keyword evidence="5 10" id="KW-0133">Cell shape</keyword>
<feature type="binding site" evidence="10">
    <location>
        <position position="297"/>
    </location>
    <ligand>
        <name>UDP-N-acetyl-alpha-D-glucosamine</name>
        <dbReference type="ChEBI" id="CHEBI:57705"/>
    </ligand>
</feature>
<comment type="catalytic activity">
    <reaction evidence="10">
        <text>Mur2Ac(oyl-L-Ala-gamma-D-Glu-L-Lys-D-Ala-D-Ala)-di-trans,octa-cis-undecaprenyl diphosphate + UDP-N-acetyl-alpha-D-glucosamine = beta-D-GlcNAc-(1-&gt;4)-Mur2Ac(oyl-L-Ala-gamma-D-Glu-L-Lys-D-Ala-D-Ala)-di-trans,octa-cis-undecaprenyl diphosphate + UDP + H(+)</text>
        <dbReference type="Rhea" id="RHEA:23192"/>
        <dbReference type="ChEBI" id="CHEBI:15378"/>
        <dbReference type="ChEBI" id="CHEBI:57705"/>
        <dbReference type="ChEBI" id="CHEBI:58223"/>
        <dbReference type="ChEBI" id="CHEBI:60032"/>
        <dbReference type="ChEBI" id="CHEBI:60033"/>
        <dbReference type="EC" id="2.4.1.227"/>
    </reaction>
</comment>
<dbReference type="CDD" id="cd03785">
    <property type="entry name" value="GT28_MurG"/>
    <property type="match status" value="1"/>
</dbReference>
<feature type="domain" description="Glycosyl transferase family 28 C-terminal" evidence="12">
    <location>
        <begin position="188"/>
        <end position="355"/>
    </location>
</feature>
<protein>
    <recommendedName>
        <fullName evidence="10">UDP-N-acetylglucosamine--N-acetylmuramyl-(pentapeptide) pyrophosphoryl-undecaprenol N-acetylglucosamine transferase</fullName>
        <ecNumber evidence="10">2.4.1.227</ecNumber>
    </recommendedName>
    <alternativeName>
        <fullName evidence="10">Undecaprenyl-PP-MurNAc-pentapeptide-UDPGlcNAc GlcNAc transferase</fullName>
    </alternativeName>
</protein>
<evidence type="ECO:0000256" key="3">
    <source>
        <dbReference type="ARBA" id="ARBA00022676"/>
    </source>
</evidence>
<keyword evidence="14" id="KW-1185">Reference proteome</keyword>
<feature type="binding site" evidence="10">
    <location>
        <position position="124"/>
    </location>
    <ligand>
        <name>UDP-N-acetyl-alpha-D-glucosamine</name>
        <dbReference type="ChEBI" id="CHEBI:57705"/>
    </ligand>
</feature>
<comment type="caution">
    <text evidence="10">Lacks conserved residue(s) required for the propagation of feature annotation.</text>
</comment>
<comment type="caution">
    <text evidence="13">The sequence shown here is derived from an EMBL/GenBank/DDBJ whole genome shotgun (WGS) entry which is preliminary data.</text>
</comment>
<dbReference type="PANTHER" id="PTHR21015:SF22">
    <property type="entry name" value="GLYCOSYLTRANSFERASE"/>
    <property type="match status" value="1"/>
</dbReference>
<keyword evidence="2 10" id="KW-0132">Cell division</keyword>
<evidence type="ECO:0000256" key="4">
    <source>
        <dbReference type="ARBA" id="ARBA00022679"/>
    </source>
</evidence>
<keyword evidence="8 10" id="KW-0131">Cell cycle</keyword>
<reference evidence="13 14" key="1">
    <citation type="journal article" date="2019" name="Appl. Microbiol. Biotechnol.">
        <title>Uncovering carbohydrate metabolism through a genotype-phenotype association study of 56 lactic acid bacteria genomes.</title>
        <authorList>
            <person name="Buron-Moles G."/>
            <person name="Chailyan A."/>
            <person name="Dolejs I."/>
            <person name="Forster J."/>
            <person name="Miks M.H."/>
        </authorList>
    </citation>
    <scope>NUCLEOTIDE SEQUENCE [LARGE SCALE GENOMIC DNA]</scope>
    <source>
        <strain evidence="13 14">ATCC 700006</strain>
    </source>
</reference>
<dbReference type="STRING" id="907931.GCA_000165675_00919"/>
<dbReference type="GO" id="GO:0005975">
    <property type="term" value="P:carbohydrate metabolic process"/>
    <property type="evidence" value="ECO:0007669"/>
    <property type="project" value="InterPro"/>
</dbReference>
<dbReference type="InterPro" id="IPR004276">
    <property type="entry name" value="GlycoTrans_28_N"/>
</dbReference>
<dbReference type="Gene3D" id="3.40.50.2000">
    <property type="entry name" value="Glycogen Phosphorylase B"/>
    <property type="match status" value="2"/>
</dbReference>
<feature type="binding site" evidence="10">
    <location>
        <position position="252"/>
    </location>
    <ligand>
        <name>UDP-N-acetyl-alpha-D-glucosamine</name>
        <dbReference type="ChEBI" id="CHEBI:57705"/>
    </ligand>
</feature>
<keyword evidence="7 10" id="KW-0472">Membrane</keyword>
<comment type="pathway">
    <text evidence="10">Cell wall biogenesis; peptidoglycan biosynthesis.</text>
</comment>
<comment type="function">
    <text evidence="10">Cell wall formation. Catalyzes the transfer of a GlcNAc subunit on undecaprenyl-pyrophosphoryl-MurNAc-pentapeptide (lipid intermediate I) to form undecaprenyl-pyrophosphoryl-MurNAc-(pentapeptide)GlcNAc (lipid intermediate II).</text>
</comment>
<dbReference type="SUPFAM" id="SSF53756">
    <property type="entry name" value="UDP-Glycosyltransferase/glycogen phosphorylase"/>
    <property type="match status" value="1"/>
</dbReference>
<gene>
    <name evidence="10" type="primary">murG</name>
    <name evidence="13" type="ORF">C5L23_000416</name>
</gene>
<dbReference type="GO" id="GO:0051301">
    <property type="term" value="P:cell division"/>
    <property type="evidence" value="ECO:0007669"/>
    <property type="project" value="UniProtKB-KW"/>
</dbReference>
<accession>A0A4R5N901</accession>
<sequence>MRVILSGGGTGGHIYPALALSEAVLHHEPDSEFLYVGSERGVEANIVPKTGMPFKQLVVQGFKRSLSFENIKTIRLFLKAVKQAKKIIREFQPDVVVGTGGYVSGAVVYAAQQLHIPTVIHEQNSVAGVTNKFLSRGATRVGIAFEMAKHEFPKGKVVLVGNPRAQQVANIKSHFSWRTLSLRDDRQTLLIFGGSQGAPAINLAVLEAIPHFNQQTYQVVIVTGPKRYQNMLDLLTEKQIELSDNVRILPYIDNMPEVLSETSAIVSRAGATSIAEITALGIPSILIPSPYVTGDHQTKNAQSLVDAGAALMIKEPDLSGIKLAEASDKLLLNQDFGDVMAAQSAKIGMPDAGDRLYALLLDAVADKAE</sequence>
<dbReference type="GO" id="GO:0050511">
    <property type="term" value="F:undecaprenyldiphospho-muramoylpentapeptide beta-N-acetylglucosaminyltransferase activity"/>
    <property type="evidence" value="ECO:0007669"/>
    <property type="project" value="UniProtKB-UniRule"/>
</dbReference>
<dbReference type="GO" id="GO:0009252">
    <property type="term" value="P:peptidoglycan biosynthetic process"/>
    <property type="evidence" value="ECO:0007669"/>
    <property type="project" value="UniProtKB-UniRule"/>
</dbReference>
<evidence type="ECO:0000256" key="1">
    <source>
        <dbReference type="ARBA" id="ARBA00022475"/>
    </source>
</evidence>
<keyword evidence="6 10" id="KW-0573">Peptidoglycan synthesis</keyword>
<dbReference type="InterPro" id="IPR006009">
    <property type="entry name" value="GlcNAc_MurG"/>
</dbReference>
<evidence type="ECO:0000256" key="8">
    <source>
        <dbReference type="ARBA" id="ARBA00023306"/>
    </source>
</evidence>
<dbReference type="HAMAP" id="MF_00033">
    <property type="entry name" value="MurG"/>
    <property type="match status" value="1"/>
</dbReference>
<dbReference type="GO" id="GO:0071555">
    <property type="term" value="P:cell wall organization"/>
    <property type="evidence" value="ECO:0007669"/>
    <property type="project" value="UniProtKB-KW"/>
</dbReference>